<accession>A0A1E4SY04</accession>
<reference evidence="5" key="1">
    <citation type="submission" date="2016-04" db="EMBL/GenBank/DDBJ databases">
        <title>Comparative genomics of biotechnologically important yeasts.</title>
        <authorList>
            <consortium name="DOE Joint Genome Institute"/>
            <person name="Riley R."/>
            <person name="Haridas S."/>
            <person name="Wolfe K.H."/>
            <person name="Lopes M.R."/>
            <person name="Hittinger C.T."/>
            <person name="Goker M."/>
            <person name="Salamov A."/>
            <person name="Wisecaver J."/>
            <person name="Long T.M."/>
            <person name="Aerts A.L."/>
            <person name="Barry K."/>
            <person name="Choi C."/>
            <person name="Clum A."/>
            <person name="Coughlan A.Y."/>
            <person name="Deshpande S."/>
            <person name="Douglass A.P."/>
            <person name="Hanson S.J."/>
            <person name="Klenk H.-P."/>
            <person name="Labutti K."/>
            <person name="Lapidus A."/>
            <person name="Lindquist E."/>
            <person name="Lipzen A."/>
            <person name="Meier-Kolthoff J.P."/>
            <person name="Ohm R.A."/>
            <person name="Otillar R.P."/>
            <person name="Pangilinan J."/>
            <person name="Peng Y."/>
            <person name="Rokas A."/>
            <person name="Rosa C.A."/>
            <person name="Scheuner C."/>
            <person name="Sibirny A.A."/>
            <person name="Slot J.C."/>
            <person name="Stielow J.B."/>
            <person name="Sun H."/>
            <person name="Kurtzman C.P."/>
            <person name="Blackwell M."/>
            <person name="Grigoriev I.V."/>
            <person name="Jeffries T.W."/>
        </authorList>
    </citation>
    <scope>NUCLEOTIDE SEQUENCE [LARGE SCALE GENOMIC DNA]</scope>
    <source>
        <strain evidence="5">NRRL YB-2248</strain>
    </source>
</reference>
<dbReference type="GO" id="GO:0004806">
    <property type="term" value="F:triacylglycerol lipase activity"/>
    <property type="evidence" value="ECO:0007669"/>
    <property type="project" value="UniProtKB-EC"/>
</dbReference>
<evidence type="ECO:0000256" key="1">
    <source>
        <dbReference type="ARBA" id="ARBA00013279"/>
    </source>
</evidence>
<keyword evidence="5" id="KW-1185">Reference proteome</keyword>
<organism evidence="4 5">
    <name type="scientific">[Candida] arabinofermentans NRRL YB-2248</name>
    <dbReference type="NCBI Taxonomy" id="983967"/>
    <lineage>
        <taxon>Eukaryota</taxon>
        <taxon>Fungi</taxon>
        <taxon>Dikarya</taxon>
        <taxon>Ascomycota</taxon>
        <taxon>Saccharomycotina</taxon>
        <taxon>Pichiomycetes</taxon>
        <taxon>Pichiales</taxon>
        <taxon>Pichiaceae</taxon>
        <taxon>Ogataea</taxon>
        <taxon>Ogataea/Candida clade</taxon>
    </lineage>
</organism>
<keyword evidence="2" id="KW-0378">Hydrolase</keyword>
<dbReference type="InterPro" id="IPR051299">
    <property type="entry name" value="AB_hydrolase_lip/est"/>
</dbReference>
<dbReference type="Proteomes" id="UP000094801">
    <property type="component" value="Unassembled WGS sequence"/>
</dbReference>
<evidence type="ECO:0000313" key="5">
    <source>
        <dbReference type="Proteomes" id="UP000094801"/>
    </source>
</evidence>
<feature type="domain" description="Fungal lipase-type" evidence="3">
    <location>
        <begin position="15"/>
        <end position="94"/>
    </location>
</feature>
<dbReference type="Pfam" id="PF01764">
    <property type="entry name" value="Lipase_3"/>
    <property type="match status" value="1"/>
</dbReference>
<dbReference type="PANTHER" id="PTHR46640:SF3">
    <property type="entry name" value="LIPASE LIH1-RELATED"/>
    <property type="match status" value="1"/>
</dbReference>
<evidence type="ECO:0000256" key="2">
    <source>
        <dbReference type="ARBA" id="ARBA00022801"/>
    </source>
</evidence>
<dbReference type="SUPFAM" id="SSF53474">
    <property type="entry name" value="alpha/beta-Hydrolases"/>
    <property type="match status" value="1"/>
</dbReference>
<name>A0A1E4SY04_9ASCO</name>
<dbReference type="PANTHER" id="PTHR46640">
    <property type="entry name" value="TRIACYLGLYCEROL LIPASE, PUTATIVE (AFU_ORTHOLOGUE AFUA_6G06510)-RELATED"/>
    <property type="match status" value="1"/>
</dbReference>
<dbReference type="GO" id="GO:0006629">
    <property type="term" value="P:lipid metabolic process"/>
    <property type="evidence" value="ECO:0007669"/>
    <property type="project" value="InterPro"/>
</dbReference>
<dbReference type="Gene3D" id="3.40.50.1820">
    <property type="entry name" value="alpha/beta hydrolase"/>
    <property type="match status" value="1"/>
</dbReference>
<gene>
    <name evidence="4" type="ORF">CANARDRAFT_29241</name>
</gene>
<dbReference type="EMBL" id="KV453857">
    <property type="protein sequence ID" value="ODV84378.1"/>
    <property type="molecule type" value="Genomic_DNA"/>
</dbReference>
<dbReference type="STRING" id="983967.A0A1E4SY04"/>
<dbReference type="InterPro" id="IPR029058">
    <property type="entry name" value="AB_hydrolase_fold"/>
</dbReference>
<evidence type="ECO:0000313" key="4">
    <source>
        <dbReference type="EMBL" id="ODV84378.1"/>
    </source>
</evidence>
<dbReference type="EC" id="3.1.1.3" evidence="1"/>
<dbReference type="InterPro" id="IPR002921">
    <property type="entry name" value="Fungal_lipase-type"/>
</dbReference>
<protein>
    <recommendedName>
        <fullName evidence="1">triacylglycerol lipase</fullName>
        <ecNumber evidence="1">3.1.1.3</ecNumber>
    </recommendedName>
</protein>
<proteinExistence type="predicted"/>
<dbReference type="OrthoDB" id="406844at2759"/>
<dbReference type="AlphaFoldDB" id="A0A1E4SY04"/>
<sequence>MFEEIFVQYAAIRLNFPEYQLVIVGHSMGGSIASLTSLSFHHLNISNTLITFNSPKLWTSSVADMYDSISGTEEIKELKTDLENGYLRIWNTRDSWNLFPLNIKTPLSFGGSGMYKHSGLSIATEQSALPYSTEQFIVEYEGVGKWDHEWEKKKCTPVVDNNDLLRGMSWDAHKMLIRDIWACVDMKSDGDQ</sequence>
<evidence type="ECO:0000259" key="3">
    <source>
        <dbReference type="Pfam" id="PF01764"/>
    </source>
</evidence>